<keyword evidence="1" id="KW-0732">Signal</keyword>
<reference evidence="2" key="1">
    <citation type="submission" date="2021-02" db="EMBL/GenBank/DDBJ databases">
        <authorList>
            <person name="Nowell W R."/>
        </authorList>
    </citation>
    <scope>NUCLEOTIDE SEQUENCE</scope>
</reference>
<dbReference type="Proteomes" id="UP000663873">
    <property type="component" value="Unassembled WGS sequence"/>
</dbReference>
<feature type="signal peptide" evidence="1">
    <location>
        <begin position="1"/>
        <end position="27"/>
    </location>
</feature>
<protein>
    <submittedName>
        <fullName evidence="2">Uncharacterized protein</fullName>
    </submittedName>
</protein>
<dbReference type="AlphaFoldDB" id="A0A820T0W9"/>
<keyword evidence="3" id="KW-1185">Reference proteome</keyword>
<accession>A0A820T0W9</accession>
<evidence type="ECO:0000313" key="2">
    <source>
        <dbReference type="EMBL" id="CAF4459623.1"/>
    </source>
</evidence>
<gene>
    <name evidence="2" type="ORF">UJA718_LOCUS23408</name>
</gene>
<sequence length="411" mass="43655">MALYGRLLYAWLPLLVFLLRTFHGGFAQNDPTTGAMTCTCKTGYTNTGSTAKVVCKDSCTIKNGGCDPNAACSHDATTHAVKCTCKTGYTNIGSGSNVVCTDSCAVKNGGCGPNAVCLHDPKTNGVECTAIGSQSKTGSTQESSYYGQCSYIGDPHLIPFPSAYGGPQSTYWCKTSGWELLISNRFVSISVLVGPNPHYIIDYVLTFYGDSICVVNGSSKIPPLCADTTPATSVALAGGSAWAHFHKTESIVVHISKSGKNHGIYVYQSYSLIDVSVGLCLKWNCSIESTSAKPIAIIPVVCNLFIDAAKKRAIGAIDPKVITMAQTTCVNDMHTSLDATVALAGLSLILHDSAKSQLDCDDQNALFQQVHSLKQDAILIATQQANELINNTAELCNEQNQCLGTVNDINF</sequence>
<feature type="chain" id="PRO_5032808427" evidence="1">
    <location>
        <begin position="28"/>
        <end position="411"/>
    </location>
</feature>
<comment type="caution">
    <text evidence="2">The sequence shown here is derived from an EMBL/GenBank/DDBJ whole genome shotgun (WGS) entry which is preliminary data.</text>
</comment>
<proteinExistence type="predicted"/>
<evidence type="ECO:0000256" key="1">
    <source>
        <dbReference type="SAM" id="SignalP"/>
    </source>
</evidence>
<dbReference type="EMBL" id="CAJOBP010005078">
    <property type="protein sequence ID" value="CAF4459623.1"/>
    <property type="molecule type" value="Genomic_DNA"/>
</dbReference>
<evidence type="ECO:0000313" key="3">
    <source>
        <dbReference type="Proteomes" id="UP000663873"/>
    </source>
</evidence>
<organism evidence="2 3">
    <name type="scientific">Rotaria socialis</name>
    <dbReference type="NCBI Taxonomy" id="392032"/>
    <lineage>
        <taxon>Eukaryota</taxon>
        <taxon>Metazoa</taxon>
        <taxon>Spiralia</taxon>
        <taxon>Gnathifera</taxon>
        <taxon>Rotifera</taxon>
        <taxon>Eurotatoria</taxon>
        <taxon>Bdelloidea</taxon>
        <taxon>Philodinida</taxon>
        <taxon>Philodinidae</taxon>
        <taxon>Rotaria</taxon>
    </lineage>
</organism>
<dbReference type="Gene3D" id="2.10.25.10">
    <property type="entry name" value="Laminin"/>
    <property type="match status" value="1"/>
</dbReference>
<dbReference type="SUPFAM" id="SSF57196">
    <property type="entry name" value="EGF/Laminin"/>
    <property type="match status" value="1"/>
</dbReference>
<name>A0A820T0W9_9BILA</name>